<feature type="transmembrane region" description="Helical" evidence="7">
    <location>
        <begin position="128"/>
        <end position="148"/>
    </location>
</feature>
<dbReference type="InterPro" id="IPR020846">
    <property type="entry name" value="MFS_dom"/>
</dbReference>
<evidence type="ECO:0000256" key="2">
    <source>
        <dbReference type="ARBA" id="ARBA00022448"/>
    </source>
</evidence>
<reference evidence="9 10" key="1">
    <citation type="submission" date="2019-03" db="EMBL/GenBank/DDBJ databases">
        <title>Genomic Encyclopedia of Type Strains, Phase IV (KMG-IV): sequencing the most valuable type-strain genomes for metagenomic binning, comparative biology and taxonomic classification.</title>
        <authorList>
            <person name="Goeker M."/>
        </authorList>
    </citation>
    <scope>NUCLEOTIDE SEQUENCE [LARGE SCALE GENOMIC DNA]</scope>
    <source>
        <strain evidence="9 10">DSM 26377</strain>
    </source>
</reference>
<accession>A0A4V3F694</accession>
<keyword evidence="2" id="KW-0813">Transport</keyword>
<evidence type="ECO:0000313" key="9">
    <source>
        <dbReference type="EMBL" id="TDU31836.1"/>
    </source>
</evidence>
<comment type="subcellular location">
    <subcellularLocation>
        <location evidence="1">Cell membrane</location>
        <topology evidence="1">Multi-pass membrane protein</topology>
    </subcellularLocation>
</comment>
<dbReference type="EMBL" id="SOBT01000008">
    <property type="protein sequence ID" value="TDU31836.1"/>
    <property type="molecule type" value="Genomic_DNA"/>
</dbReference>
<dbReference type="AlphaFoldDB" id="A0A4V3F694"/>
<dbReference type="Gene3D" id="1.20.1250.20">
    <property type="entry name" value="MFS general substrate transporter like domains"/>
    <property type="match status" value="1"/>
</dbReference>
<keyword evidence="5 7" id="KW-1133">Transmembrane helix</keyword>
<protein>
    <submittedName>
        <fullName evidence="9">EmrB/QacA subfamily drug resistance transporter</fullName>
    </submittedName>
</protein>
<name>A0A4V3F694_9GAMM</name>
<sequence length="475" mass="50048">MPSSSSRTVPLIVACALFMENLDATVISTALPAIAKDLGEDPLHLSLAITSYLLSLSIFIPLSGWLADRYGARAVFRNAILIFVLGSVACAAADDVGGLVAARMLQGLGGALMVPVGRLVLLRQVPKAELIAAMSFVTVPALTAPIFGPPLGGLIVTYSSWEWIFLINVPIGVLGWILVTRYIRDTREELRAPLDLAGWWVLGGAMAGLVFGLESLGKHVVSPGATYLSLSIGVLLLMLYVRHARTDDAPILRLSLLRLQSFRASVTGGSLFRIGLGGSTLLLPMMLQLGYGLSPLHSGLLTFATAVGALSMKIVAPGITRRFGFRSILVYNTAICALGLMVCGWLSPTWPVGIALAVLLLTGFFRSLQFTCINALAFADVPNPDMSQATSFSSTAQQLALSVGVGLSSQVLNVSMALRGATALSITDFTNAFCFMALVSLSAIFAFRQLGADAGNVVSGHRLVLAHGSSAKDVD</sequence>
<feature type="transmembrane region" description="Helical" evidence="7">
    <location>
        <begin position="100"/>
        <end position="121"/>
    </location>
</feature>
<gene>
    <name evidence="9" type="ORF">DFR24_1218</name>
</gene>
<feature type="transmembrane region" description="Helical" evidence="7">
    <location>
        <begin position="262"/>
        <end position="284"/>
    </location>
</feature>
<dbReference type="GO" id="GO:0005886">
    <property type="term" value="C:plasma membrane"/>
    <property type="evidence" value="ECO:0007669"/>
    <property type="project" value="UniProtKB-SubCell"/>
</dbReference>
<comment type="caution">
    <text evidence="9">The sequence shown here is derived from an EMBL/GenBank/DDBJ whole genome shotgun (WGS) entry which is preliminary data.</text>
</comment>
<organism evidence="9 10">
    <name type="scientific">Panacagrimonas perspica</name>
    <dbReference type="NCBI Taxonomy" id="381431"/>
    <lineage>
        <taxon>Bacteria</taxon>
        <taxon>Pseudomonadati</taxon>
        <taxon>Pseudomonadota</taxon>
        <taxon>Gammaproteobacteria</taxon>
        <taxon>Nevskiales</taxon>
        <taxon>Nevskiaceae</taxon>
        <taxon>Panacagrimonas</taxon>
    </lineage>
</organism>
<evidence type="ECO:0000256" key="7">
    <source>
        <dbReference type="SAM" id="Phobius"/>
    </source>
</evidence>
<evidence type="ECO:0000256" key="1">
    <source>
        <dbReference type="ARBA" id="ARBA00004651"/>
    </source>
</evidence>
<dbReference type="Proteomes" id="UP000295341">
    <property type="component" value="Unassembled WGS sequence"/>
</dbReference>
<feature type="domain" description="Major facilitator superfamily (MFS) profile" evidence="8">
    <location>
        <begin position="9"/>
        <end position="455"/>
    </location>
</feature>
<dbReference type="Gene3D" id="1.20.1720.10">
    <property type="entry name" value="Multidrug resistance protein D"/>
    <property type="match status" value="1"/>
</dbReference>
<dbReference type="SUPFAM" id="SSF103473">
    <property type="entry name" value="MFS general substrate transporter"/>
    <property type="match status" value="1"/>
</dbReference>
<evidence type="ECO:0000313" key="10">
    <source>
        <dbReference type="Proteomes" id="UP000295341"/>
    </source>
</evidence>
<dbReference type="PROSITE" id="PS50850">
    <property type="entry name" value="MFS"/>
    <property type="match status" value="1"/>
</dbReference>
<feature type="transmembrane region" description="Helical" evidence="7">
    <location>
        <begin position="296"/>
        <end position="316"/>
    </location>
</feature>
<proteinExistence type="predicted"/>
<feature type="transmembrane region" description="Helical" evidence="7">
    <location>
        <begin position="45"/>
        <end position="67"/>
    </location>
</feature>
<dbReference type="InterPro" id="IPR011701">
    <property type="entry name" value="MFS"/>
</dbReference>
<feature type="transmembrane region" description="Helical" evidence="7">
    <location>
        <begin position="225"/>
        <end position="241"/>
    </location>
</feature>
<feature type="transmembrane region" description="Helical" evidence="7">
    <location>
        <begin position="429"/>
        <end position="447"/>
    </location>
</feature>
<evidence type="ECO:0000256" key="4">
    <source>
        <dbReference type="ARBA" id="ARBA00022692"/>
    </source>
</evidence>
<evidence type="ECO:0000256" key="3">
    <source>
        <dbReference type="ARBA" id="ARBA00022475"/>
    </source>
</evidence>
<keyword evidence="4 7" id="KW-0812">Transmembrane</keyword>
<dbReference type="Pfam" id="PF07690">
    <property type="entry name" value="MFS_1"/>
    <property type="match status" value="1"/>
</dbReference>
<dbReference type="PANTHER" id="PTHR42718:SF46">
    <property type="entry name" value="BLR6921 PROTEIN"/>
    <property type="match status" value="1"/>
</dbReference>
<feature type="transmembrane region" description="Helical" evidence="7">
    <location>
        <begin position="353"/>
        <end position="378"/>
    </location>
</feature>
<evidence type="ECO:0000259" key="8">
    <source>
        <dbReference type="PROSITE" id="PS50850"/>
    </source>
</evidence>
<evidence type="ECO:0000256" key="6">
    <source>
        <dbReference type="ARBA" id="ARBA00023136"/>
    </source>
</evidence>
<keyword evidence="10" id="KW-1185">Reference proteome</keyword>
<feature type="transmembrane region" description="Helical" evidence="7">
    <location>
        <begin position="328"/>
        <end position="347"/>
    </location>
</feature>
<feature type="transmembrane region" description="Helical" evidence="7">
    <location>
        <begin position="74"/>
        <end position="94"/>
    </location>
</feature>
<dbReference type="PANTHER" id="PTHR42718">
    <property type="entry name" value="MAJOR FACILITATOR SUPERFAMILY MULTIDRUG TRANSPORTER MFSC"/>
    <property type="match status" value="1"/>
</dbReference>
<dbReference type="InterPro" id="IPR036259">
    <property type="entry name" value="MFS_trans_sf"/>
</dbReference>
<feature type="transmembrane region" description="Helical" evidence="7">
    <location>
        <begin position="192"/>
        <end position="213"/>
    </location>
</feature>
<keyword evidence="6 7" id="KW-0472">Membrane</keyword>
<evidence type="ECO:0000256" key="5">
    <source>
        <dbReference type="ARBA" id="ARBA00022989"/>
    </source>
</evidence>
<dbReference type="RefSeq" id="WP_246813911.1">
    <property type="nucleotide sequence ID" value="NZ_MWIN01000012.1"/>
</dbReference>
<dbReference type="GO" id="GO:0022857">
    <property type="term" value="F:transmembrane transporter activity"/>
    <property type="evidence" value="ECO:0007669"/>
    <property type="project" value="InterPro"/>
</dbReference>
<feature type="transmembrane region" description="Helical" evidence="7">
    <location>
        <begin position="160"/>
        <end position="180"/>
    </location>
</feature>
<keyword evidence="3" id="KW-1003">Cell membrane</keyword>